<gene>
    <name evidence="1" type="ORF">H1_113</name>
</gene>
<accession>A0A9Y1DIL9</accession>
<organism evidence="1 2">
    <name type="scientific">Enterococcus phage H1</name>
    <dbReference type="NCBI Taxonomy" id="2982918"/>
    <lineage>
        <taxon>Viruses</taxon>
        <taxon>Duplodnaviria</taxon>
        <taxon>Heunggongvirae</taxon>
        <taxon>Uroviricota</taxon>
        <taxon>Caudoviricetes</taxon>
    </lineage>
</organism>
<evidence type="ECO:0000313" key="2">
    <source>
        <dbReference type="Proteomes" id="UP001232159"/>
    </source>
</evidence>
<reference evidence="1" key="1">
    <citation type="submission" date="2022-09" db="EMBL/GenBank/DDBJ databases">
        <authorList>
            <person name="Murray E."/>
            <person name="Buttimer C."/>
            <person name="Hill C."/>
        </authorList>
    </citation>
    <scope>NUCLEOTIDE SEQUENCE</scope>
</reference>
<dbReference type="EMBL" id="OP534061">
    <property type="protein sequence ID" value="UYE92533.1"/>
    <property type="molecule type" value="Genomic_DNA"/>
</dbReference>
<protein>
    <submittedName>
        <fullName evidence="1">Uncharacterized protein</fullName>
    </submittedName>
</protein>
<proteinExistence type="predicted"/>
<sequence>MKYVAIFMPDLLYMDDKVGDFHFIWNPQTRMFHQRCDFETVYPPLVILEGSDWLLFLVDGRDGWGEIKKASKTQFIISQIAMEDQL</sequence>
<dbReference type="Proteomes" id="UP001232159">
    <property type="component" value="Segment"/>
</dbReference>
<evidence type="ECO:0000313" key="1">
    <source>
        <dbReference type="EMBL" id="UYE92533.1"/>
    </source>
</evidence>
<keyword evidence="2" id="KW-1185">Reference proteome</keyword>
<name>A0A9Y1DIL9_9CAUD</name>